<dbReference type="EC" id="2.6.1.2" evidence="8"/>
<dbReference type="Proteomes" id="UP000770717">
    <property type="component" value="Unassembled WGS sequence"/>
</dbReference>
<comment type="catalytic activity">
    <reaction evidence="9">
        <text>L-alanine + 2-oxoglutarate = pyruvate + L-glutamate</text>
        <dbReference type="Rhea" id="RHEA:19453"/>
        <dbReference type="ChEBI" id="CHEBI:15361"/>
        <dbReference type="ChEBI" id="CHEBI:16810"/>
        <dbReference type="ChEBI" id="CHEBI:29985"/>
        <dbReference type="ChEBI" id="CHEBI:57972"/>
        <dbReference type="EC" id="2.6.1.2"/>
    </reaction>
</comment>
<dbReference type="InterPro" id="IPR015421">
    <property type="entry name" value="PyrdxlP-dep_Trfase_major"/>
</dbReference>
<sequence length="300" mass="33118">MDTIALSGAVMVPYYMDEDCGWTINVNSIQKSLPAARKHCNLKVLCVINPGNPTGTEPSHDKSDDEGSNKGPPPVLPIVYQANVFGPGAVFHSFKKVLYEMGPKYSERVQLVSINSISKGISGECGFRAGYIEFVNIDPAVFEVLYLLKSFNVPPVIGSLMLEVLLDPPQPGDPSYETFLREKQTLLNNLAEKARITEEILNQAPGIHCNPILGALYAFPRVSIPDRAIRLAQDRGLEPDDFYCHALLEDTGIVLCSGNGFGQAPGTYHFRITLLHPIDELKSILQKIAHFHTRFMAEYS</sequence>
<dbReference type="AlphaFoldDB" id="A0A8J6EPM7"/>
<keyword evidence="4" id="KW-0808">Transferase</keyword>
<evidence type="ECO:0000313" key="13">
    <source>
        <dbReference type="Proteomes" id="UP000770717"/>
    </source>
</evidence>
<protein>
    <recommendedName>
        <fullName evidence="8">alanine transaminase</fullName>
        <ecNumber evidence="8">2.6.1.2</ecNumber>
    </recommendedName>
</protein>
<dbReference type="GO" id="GO:0042853">
    <property type="term" value="P:L-alanine catabolic process"/>
    <property type="evidence" value="ECO:0007669"/>
    <property type="project" value="UniProtKB-UniPathway"/>
</dbReference>
<dbReference type="SUPFAM" id="SSF53383">
    <property type="entry name" value="PLP-dependent transferases"/>
    <property type="match status" value="1"/>
</dbReference>
<dbReference type="Gene3D" id="3.90.1150.10">
    <property type="entry name" value="Aspartate Aminotransferase, domain 1"/>
    <property type="match status" value="1"/>
</dbReference>
<evidence type="ECO:0000256" key="9">
    <source>
        <dbReference type="ARBA" id="ARBA00047412"/>
    </source>
</evidence>
<dbReference type="OrthoDB" id="7042322at2759"/>
<evidence type="ECO:0000256" key="10">
    <source>
        <dbReference type="SAM" id="MobiDB-lite"/>
    </source>
</evidence>
<comment type="subunit">
    <text evidence="2">Homodimer.</text>
</comment>
<feature type="domain" description="Aminotransferase class I/classII large" evidence="11">
    <location>
        <begin position="4"/>
        <end position="288"/>
    </location>
</feature>
<evidence type="ECO:0000256" key="1">
    <source>
        <dbReference type="ARBA" id="ARBA00001933"/>
    </source>
</evidence>
<dbReference type="InterPro" id="IPR015422">
    <property type="entry name" value="PyrdxlP-dep_Trfase_small"/>
</dbReference>
<dbReference type="InterPro" id="IPR004839">
    <property type="entry name" value="Aminotransferase_I/II_large"/>
</dbReference>
<dbReference type="EMBL" id="WNTK01000031">
    <property type="protein sequence ID" value="KAG9472858.1"/>
    <property type="molecule type" value="Genomic_DNA"/>
</dbReference>
<evidence type="ECO:0000256" key="2">
    <source>
        <dbReference type="ARBA" id="ARBA00011738"/>
    </source>
</evidence>
<organism evidence="12 13">
    <name type="scientific">Eleutherodactylus coqui</name>
    <name type="common">Puerto Rican coqui</name>
    <dbReference type="NCBI Taxonomy" id="57060"/>
    <lineage>
        <taxon>Eukaryota</taxon>
        <taxon>Metazoa</taxon>
        <taxon>Chordata</taxon>
        <taxon>Craniata</taxon>
        <taxon>Vertebrata</taxon>
        <taxon>Euteleostomi</taxon>
        <taxon>Amphibia</taxon>
        <taxon>Batrachia</taxon>
        <taxon>Anura</taxon>
        <taxon>Neobatrachia</taxon>
        <taxon>Hyloidea</taxon>
        <taxon>Eleutherodactylidae</taxon>
        <taxon>Eleutherodactylinae</taxon>
        <taxon>Eleutherodactylus</taxon>
        <taxon>Eleutherodactylus</taxon>
    </lineage>
</organism>
<dbReference type="Gene3D" id="3.40.640.10">
    <property type="entry name" value="Type I PLP-dependent aspartate aminotransferase-like (Major domain)"/>
    <property type="match status" value="1"/>
</dbReference>
<evidence type="ECO:0000313" key="12">
    <source>
        <dbReference type="EMBL" id="KAG9472858.1"/>
    </source>
</evidence>
<keyword evidence="13" id="KW-1185">Reference proteome</keyword>
<evidence type="ECO:0000256" key="6">
    <source>
        <dbReference type="ARBA" id="ARBA00025708"/>
    </source>
</evidence>
<feature type="compositionally biased region" description="Basic and acidic residues" evidence="10">
    <location>
        <begin position="58"/>
        <end position="68"/>
    </location>
</feature>
<dbReference type="GO" id="GO:0030170">
    <property type="term" value="F:pyridoxal phosphate binding"/>
    <property type="evidence" value="ECO:0007669"/>
    <property type="project" value="InterPro"/>
</dbReference>
<keyword evidence="5" id="KW-0663">Pyridoxal phosphate</keyword>
<comment type="caution">
    <text evidence="12">The sequence shown here is derived from an EMBL/GenBank/DDBJ whole genome shotgun (WGS) entry which is preliminary data.</text>
</comment>
<dbReference type="PANTHER" id="PTHR11751:SF308">
    <property type="entry name" value="ALANINE AMINOTRANSFERASE 1"/>
    <property type="match status" value="1"/>
</dbReference>
<evidence type="ECO:0000259" key="11">
    <source>
        <dbReference type="Pfam" id="PF00155"/>
    </source>
</evidence>
<feature type="region of interest" description="Disordered" evidence="10">
    <location>
        <begin position="53"/>
        <end position="72"/>
    </location>
</feature>
<name>A0A8J6EPM7_ELECQ</name>
<evidence type="ECO:0000256" key="4">
    <source>
        <dbReference type="ARBA" id="ARBA00022679"/>
    </source>
</evidence>
<dbReference type="UniPathway" id="UPA00528">
    <property type="reaction ID" value="UER00586"/>
</dbReference>
<evidence type="ECO:0000256" key="7">
    <source>
        <dbReference type="ARBA" id="ARBA00025785"/>
    </source>
</evidence>
<comment type="cofactor">
    <cofactor evidence="1">
        <name>pyridoxal 5'-phosphate</name>
        <dbReference type="ChEBI" id="CHEBI:597326"/>
    </cofactor>
</comment>
<dbReference type="InterPro" id="IPR015424">
    <property type="entry name" value="PyrdxlP-dep_Trfase"/>
</dbReference>
<dbReference type="GO" id="GO:0004021">
    <property type="term" value="F:L-alanine:2-oxoglutarate aminotransferase activity"/>
    <property type="evidence" value="ECO:0007669"/>
    <property type="project" value="UniProtKB-EC"/>
</dbReference>
<accession>A0A8J6EPM7</accession>
<comment type="similarity">
    <text evidence="7">Belongs to the class-I pyridoxal-phosphate-dependent aminotransferase family. Alanine aminotransferase subfamily.</text>
</comment>
<evidence type="ECO:0000256" key="5">
    <source>
        <dbReference type="ARBA" id="ARBA00022898"/>
    </source>
</evidence>
<proteinExistence type="inferred from homology"/>
<dbReference type="PANTHER" id="PTHR11751">
    <property type="entry name" value="ALANINE AMINOTRANSFERASE"/>
    <property type="match status" value="1"/>
</dbReference>
<evidence type="ECO:0000256" key="3">
    <source>
        <dbReference type="ARBA" id="ARBA00022576"/>
    </source>
</evidence>
<keyword evidence="3" id="KW-0032">Aminotransferase</keyword>
<evidence type="ECO:0000256" key="8">
    <source>
        <dbReference type="ARBA" id="ARBA00026106"/>
    </source>
</evidence>
<comment type="pathway">
    <text evidence="6">Amino-acid degradation; L-alanine degradation via transaminase pathway; pyruvate from L-alanine: step 1/1.</text>
</comment>
<dbReference type="InterPro" id="IPR045088">
    <property type="entry name" value="ALAT1/2-like"/>
</dbReference>
<reference evidence="12" key="1">
    <citation type="thesis" date="2020" institute="ProQuest LLC" country="789 East Eisenhower Parkway, Ann Arbor, MI, USA">
        <title>Comparative Genomics and Chromosome Evolution.</title>
        <authorList>
            <person name="Mudd A.B."/>
        </authorList>
    </citation>
    <scope>NUCLEOTIDE SEQUENCE</scope>
    <source>
        <strain evidence="12">HN-11 Male</strain>
        <tissue evidence="12">Kidney and liver</tissue>
    </source>
</reference>
<dbReference type="FunFam" id="3.90.1150.10:FF:000345">
    <property type="entry name" value="Alanine aminotransferase 2"/>
    <property type="match status" value="1"/>
</dbReference>
<dbReference type="Pfam" id="PF00155">
    <property type="entry name" value="Aminotran_1_2"/>
    <property type="match status" value="1"/>
</dbReference>
<gene>
    <name evidence="12" type="ORF">GDO78_016060</name>
</gene>